<feature type="domain" description="ABC transporter" evidence="17">
    <location>
        <begin position="1261"/>
        <end position="1496"/>
    </location>
</feature>
<feature type="domain" description="ABC transmembrane type-1" evidence="18">
    <location>
        <begin position="940"/>
        <end position="1226"/>
    </location>
</feature>
<dbReference type="Gene3D" id="3.40.50.150">
    <property type="entry name" value="Vaccinia Virus protein VP39"/>
    <property type="match status" value="1"/>
</dbReference>
<dbReference type="Pfam" id="PF00432">
    <property type="entry name" value="Prenyltrans"/>
    <property type="match status" value="1"/>
</dbReference>
<dbReference type="InterPro" id="IPR036640">
    <property type="entry name" value="ABC1_TM_sf"/>
</dbReference>
<keyword evidence="5" id="KW-0813">Transport</keyword>
<dbReference type="InterPro" id="IPR003439">
    <property type="entry name" value="ABC_transporter-like_ATP-bd"/>
</dbReference>
<dbReference type="Pfam" id="PF13347">
    <property type="entry name" value="MFS_2"/>
    <property type="match status" value="1"/>
</dbReference>
<dbReference type="CDD" id="cd18578">
    <property type="entry name" value="ABC_6TM_Pgp_ABCB1_D2_like"/>
    <property type="match status" value="1"/>
</dbReference>
<feature type="transmembrane region" description="Helical" evidence="16">
    <location>
        <begin position="1837"/>
        <end position="1857"/>
    </location>
</feature>
<feature type="region of interest" description="Disordered" evidence="15">
    <location>
        <begin position="2493"/>
        <end position="2515"/>
    </location>
</feature>
<dbReference type="PANTHER" id="PTHR43394">
    <property type="entry name" value="ATP-DEPENDENT PERMEASE MDL1, MITOCHONDRIAL"/>
    <property type="match status" value="1"/>
</dbReference>
<dbReference type="SUPFAM" id="SSF48239">
    <property type="entry name" value="Terpenoid cyclases/Protein prenyltransferases"/>
    <property type="match status" value="1"/>
</dbReference>
<evidence type="ECO:0000256" key="3">
    <source>
        <dbReference type="ARBA" id="ARBA00012702"/>
    </source>
</evidence>
<dbReference type="PROSITE" id="PS50929">
    <property type="entry name" value="ABC_TM1F"/>
    <property type="match status" value="2"/>
</dbReference>
<organism evidence="19">
    <name type="scientific">Cladocopium goreaui</name>
    <dbReference type="NCBI Taxonomy" id="2562237"/>
    <lineage>
        <taxon>Eukaryota</taxon>
        <taxon>Sar</taxon>
        <taxon>Alveolata</taxon>
        <taxon>Dinophyceae</taxon>
        <taxon>Suessiales</taxon>
        <taxon>Symbiodiniaceae</taxon>
        <taxon>Cladocopium</taxon>
    </lineage>
</organism>
<dbReference type="GO" id="GO:0005524">
    <property type="term" value="F:ATP binding"/>
    <property type="evidence" value="ECO:0007669"/>
    <property type="project" value="UniProtKB-KW"/>
</dbReference>
<feature type="domain" description="ABC transporter" evidence="17">
    <location>
        <begin position="617"/>
        <end position="856"/>
    </location>
</feature>
<evidence type="ECO:0000313" key="19">
    <source>
        <dbReference type="EMBL" id="CAI3978564.1"/>
    </source>
</evidence>
<dbReference type="GO" id="GO:0005743">
    <property type="term" value="C:mitochondrial inner membrane"/>
    <property type="evidence" value="ECO:0007669"/>
    <property type="project" value="TreeGrafter"/>
</dbReference>
<evidence type="ECO:0000256" key="12">
    <source>
        <dbReference type="ARBA" id="ARBA00023180"/>
    </source>
</evidence>
<feature type="transmembrane region" description="Helical" evidence="16">
    <location>
        <begin position="1626"/>
        <end position="1643"/>
    </location>
</feature>
<feature type="transmembrane region" description="Helical" evidence="16">
    <location>
        <begin position="2084"/>
        <end position="2107"/>
    </location>
</feature>
<dbReference type="Gene3D" id="1.50.10.20">
    <property type="match status" value="1"/>
</dbReference>
<dbReference type="Pfam" id="PF00005">
    <property type="entry name" value="ABC_tran"/>
    <property type="match status" value="2"/>
</dbReference>
<feature type="transmembrane region" description="Helical" evidence="16">
    <location>
        <begin position="935"/>
        <end position="958"/>
    </location>
</feature>
<feature type="transmembrane region" description="Helical" evidence="16">
    <location>
        <begin position="1200"/>
        <end position="1221"/>
    </location>
</feature>
<dbReference type="Gene3D" id="1.20.1250.20">
    <property type="entry name" value="MFS general substrate transporter like domains"/>
    <property type="match status" value="1"/>
</dbReference>
<dbReference type="CDD" id="cd02893">
    <property type="entry name" value="FTase"/>
    <property type="match status" value="1"/>
</dbReference>
<feature type="transmembrane region" description="Helical" evidence="16">
    <location>
        <begin position="1084"/>
        <end position="1106"/>
    </location>
</feature>
<evidence type="ECO:0000256" key="11">
    <source>
        <dbReference type="ARBA" id="ARBA00023136"/>
    </source>
</evidence>
<keyword evidence="21" id="KW-1185">Reference proteome</keyword>
<dbReference type="EMBL" id="CAMXCT010000422">
    <property type="protein sequence ID" value="CAI3978564.1"/>
    <property type="molecule type" value="Genomic_DNA"/>
</dbReference>
<evidence type="ECO:0000313" key="21">
    <source>
        <dbReference type="Proteomes" id="UP001152797"/>
    </source>
</evidence>
<evidence type="ECO:0000256" key="2">
    <source>
        <dbReference type="ARBA" id="ARBA00007577"/>
    </source>
</evidence>
<dbReference type="EMBL" id="CAMXCT020000422">
    <property type="protein sequence ID" value="CAL1131939.1"/>
    <property type="molecule type" value="Genomic_DNA"/>
</dbReference>
<dbReference type="GO" id="GO:0004660">
    <property type="term" value="F:protein farnesyltransferase activity"/>
    <property type="evidence" value="ECO:0007669"/>
    <property type="project" value="UniProtKB-EC"/>
</dbReference>
<evidence type="ECO:0000256" key="4">
    <source>
        <dbReference type="ARBA" id="ARBA00015798"/>
    </source>
</evidence>
<evidence type="ECO:0000256" key="15">
    <source>
        <dbReference type="SAM" id="MobiDB-lite"/>
    </source>
</evidence>
<comment type="similarity">
    <text evidence="2">Belongs to the ABC transporter superfamily. ABCB family. Multidrug resistance exporter (TC 3.A.1.201) subfamily.</text>
</comment>
<dbReference type="EMBL" id="CAMXCT030000422">
    <property type="protein sequence ID" value="CAL4765876.1"/>
    <property type="molecule type" value="Genomic_DNA"/>
</dbReference>
<feature type="transmembrane region" description="Helical" evidence="16">
    <location>
        <begin position="1725"/>
        <end position="1747"/>
    </location>
</feature>
<feature type="transmembrane region" description="Helical" evidence="16">
    <location>
        <begin position="1054"/>
        <end position="1078"/>
    </location>
</feature>
<evidence type="ECO:0000256" key="8">
    <source>
        <dbReference type="ARBA" id="ARBA00022741"/>
    </source>
</evidence>
<evidence type="ECO:0000259" key="17">
    <source>
        <dbReference type="PROSITE" id="PS50893"/>
    </source>
</evidence>
<feature type="transmembrane region" description="Helical" evidence="16">
    <location>
        <begin position="1869"/>
        <end position="1886"/>
    </location>
</feature>
<comment type="caution">
    <text evidence="19">The sequence shown here is derived from an EMBL/GenBank/DDBJ whole genome shotgun (WGS) entry which is preliminary data.</text>
</comment>
<dbReference type="GO" id="GO:0016887">
    <property type="term" value="F:ATP hydrolysis activity"/>
    <property type="evidence" value="ECO:0007669"/>
    <property type="project" value="InterPro"/>
</dbReference>
<evidence type="ECO:0000313" key="20">
    <source>
        <dbReference type="EMBL" id="CAL1131939.1"/>
    </source>
</evidence>
<dbReference type="InterPro" id="IPR027417">
    <property type="entry name" value="P-loop_NTPase"/>
</dbReference>
<feature type="transmembrane region" description="Helical" evidence="16">
    <location>
        <begin position="978"/>
        <end position="1006"/>
    </location>
</feature>
<dbReference type="FunFam" id="3.40.50.300:FF:000836">
    <property type="entry name" value="ABC transporter B family member 25"/>
    <property type="match status" value="1"/>
</dbReference>
<feature type="transmembrane region" description="Helical" evidence="16">
    <location>
        <begin position="2113"/>
        <end position="2135"/>
    </location>
</feature>
<dbReference type="GO" id="GO:0005965">
    <property type="term" value="C:protein farnesyltransferase complex"/>
    <property type="evidence" value="ECO:0007669"/>
    <property type="project" value="InterPro"/>
</dbReference>
<dbReference type="SUPFAM" id="SSF103473">
    <property type="entry name" value="MFS general substrate transporter"/>
    <property type="match status" value="1"/>
</dbReference>
<dbReference type="InterPro" id="IPR003593">
    <property type="entry name" value="AAA+_ATPase"/>
</dbReference>
<dbReference type="Pfam" id="PF13578">
    <property type="entry name" value="Methyltransf_24"/>
    <property type="match status" value="1"/>
</dbReference>
<dbReference type="InterPro" id="IPR001330">
    <property type="entry name" value="Prenyltrans"/>
</dbReference>
<dbReference type="GO" id="GO:0015421">
    <property type="term" value="F:ABC-type oligopeptide transporter activity"/>
    <property type="evidence" value="ECO:0007669"/>
    <property type="project" value="TreeGrafter"/>
</dbReference>
<dbReference type="SUPFAM" id="SSF90123">
    <property type="entry name" value="ABC transporter transmembrane region"/>
    <property type="match status" value="2"/>
</dbReference>
<reference evidence="19" key="1">
    <citation type="submission" date="2022-10" db="EMBL/GenBank/DDBJ databases">
        <authorList>
            <person name="Chen Y."/>
            <person name="Dougan E. K."/>
            <person name="Chan C."/>
            <person name="Rhodes N."/>
            <person name="Thang M."/>
        </authorList>
    </citation>
    <scope>NUCLEOTIDE SEQUENCE</scope>
</reference>
<dbReference type="SUPFAM" id="SSF52540">
    <property type="entry name" value="P-loop containing nucleoside triphosphate hydrolases"/>
    <property type="match status" value="2"/>
</dbReference>
<dbReference type="PROSITE" id="PS50893">
    <property type="entry name" value="ABC_TRANSPORTER_2"/>
    <property type="match status" value="2"/>
</dbReference>
<dbReference type="OrthoDB" id="10261146at2759"/>
<dbReference type="InterPro" id="IPR008930">
    <property type="entry name" value="Terpenoid_cyclase/PrenylTrfase"/>
</dbReference>
<keyword evidence="7" id="KW-0677">Repeat</keyword>
<evidence type="ECO:0000256" key="13">
    <source>
        <dbReference type="ARBA" id="ARBA00030182"/>
    </source>
</evidence>
<dbReference type="PANTHER" id="PTHR43394:SF27">
    <property type="entry name" value="ATP-DEPENDENT TRANSLOCASE ABCB1-LIKE"/>
    <property type="match status" value="1"/>
</dbReference>
<dbReference type="Gene3D" id="1.20.1560.10">
    <property type="entry name" value="ABC transporter type 1, transmembrane domain"/>
    <property type="match status" value="1"/>
</dbReference>
<evidence type="ECO:0000256" key="6">
    <source>
        <dbReference type="ARBA" id="ARBA00022692"/>
    </source>
</evidence>
<protein>
    <recommendedName>
        <fullName evidence="4">Protein farnesyltransferase subunit beta</fullName>
        <ecNumber evidence="3">2.5.1.58</ecNumber>
    </recommendedName>
    <alternativeName>
        <fullName evidence="13">CAAX farnesyltransferase subunit beta</fullName>
    </alternativeName>
    <alternativeName>
        <fullName evidence="14">Ras proteins prenyltransferase subunit beta</fullName>
    </alternativeName>
</protein>
<dbReference type="EC" id="2.5.1.58" evidence="3"/>
<keyword evidence="6 16" id="KW-0812">Transmembrane</keyword>
<accession>A0A9P1BSB7</accession>
<sequence>MAVLNGPATLTSEDQQTCEDNVLAFFKHVWLSGSQEEMVLKRDLHLAWLKKGLVSLPPNFCGLDASRPWFVFWISHAMEVLGDFEEQHWSPQVASFLLHCQDASGGFAGGPQQLPHLAPTYAAVSALMVAGTEEAYKVVDRAAMYGFLMRMKSPQGGFKMHDEGETDMRGCYCAIATASMLHILTDELLEGVPEYISRCQTWEGGIAGEEGLEAHGGYSYCGLAALCIAGRAESLDLHSFLKWAVNKQMTHEGGFQGRANKLVDSCYSFWQGAIFPLLHEAFRQSGADMKLPEEHCWFAPEPLQMYILLACQHPNGGLRDKPTKSADFYHTCYALSGMAVSQYDVAGHTPMVGHVATNLLERTDIYYNVLLEKAERKCGYFQNLPLEIDGQTVATREGPGAVAWRKHLETSKKLVEMDPSPVEKDEKGPIVCATFPLLACTGHCLAKQIGKQIEDQTRDFHKASTVAEESLMGVRTVSAFGTERFQQQRFEEQLGRARKGGIRSGIRIGCFWGLQNFAMTCLYALTLWFGGHVLIARRMEGHTHSDVNGGDVIVVLVALITGMTGISQFSGYAPQMAKAIISAKSLKEMIRWKDREIEPDGFEDDDPPKNLLDVQSIEFRGVGFSYPSRPEKVVLNKLSFSISKGQKVAFVGESGCGKSTTIQLLERFYDPNFGEVLVNGVPLRHLPVRTWRRMLGYVGQHPVLFATSALENIKAGDAISDEEAIEAARQAQILETLTALPERLDTFLGTGGGTLSGGQRQRVAIARALAKKPKVLLLDEATSALDNESERMVQATLDSLDETLGRALTTVSIAHRLTTIVNSDVIYVLSEGRCVEQGSHSELMARQGQYYAMASIQQAATAKRAAEALHPLSRQVTRKTHADTRSSQPAFNSGITSLSGSWLQIPELDTGDDAVTDPKRPRTLRRLFRAAREDWLMIPAAMLAVVMAAACSPVQAYFFNRALMSFYSHSLEDMLQELDTACLGLVVVGIIFGISVFIQNSLFTFLQEGISLRLRKAAFGSTIRMHMGFFDTPENQTASLLVSLERHMTRVSQIFGVNLANTLGAVLTCLACIILSFFGSWILALVLLAVLPIGFGLSTILTTAAAKVDSRAELAYATASQTTTEAVTNIRTVRALRAEEHTLNIMTDSLEVVATWNRSMAVKRAFAFGFTSSMVSLIYLIGFGLSGVMISSRYFDPPKVLLTLFAVVFGVMFVSIMAMYLPDSASGVVAAKEVFRLIDQSSKIDAVEPDGEVRNLGDGSICLKEVGFYYPHRSEILVLRKMSLNIRKGQKVALVGYSGSGKSTVIQLLLRFYDPQEGLITVGGRDLKQLDVSWWRKQIGLVGQQPMLFDLTLEENVKYGCEEATHEQVVQAARVANMDYVFDGSRHWTDRVGLRGEKLSGGQRQRCAIARAVLRNPKILLLDEATSDLDSATEALVQEALQRAAKGVTSVTVAHRLSTIRGADQIFVLLDGQVVERGTYSELVSLGGHFAKLAGAELRRILKDRSEAYFPCFSTFPASMQEFQVQAYQRLAYGALDFAKTPVQLISVHLLTFYQQAGAALGAVAFFTSTARCFDVLSDPLMAQISDGFTSRFGRRRPFVLVGCGLYALCLVALCSPPWSMSPGNTGAWFGCFYILFFLTDTITSIPHNALGQEITSDTDQRRLVFMVAKIYQAFGMIAAAALPVLMGNLLGSCELPPECHGTQEEGHCVDLERKCDGIQSRRSILATGLIFAGVAVISGIACVSVIRERRSTGAGLLESELERPSKLDEILPGFLAMLQNRPFRAMVIPWVLDQTIVAMLSSLLPFYVQYVISPEEICQDSVPPIPIGSMRCSSRMVLGIGLVCMLLAAIGSMPLWQKAAMGFGDYRTWLAFNFLNAITTILFILGRSSTLAIVLTICFAILNGAPIGASFLTDNILGLVIDYDELRTGTRSEATFTMFASFIPKVVSVPASAFPLTLLALMGFRDPIDGQLQVQTEEVQWGVRIMFSVVPTLLALTSFALKGLLFPFKDLARADAEIKAGLALRKLGEPYRDPLDSSYRHPDAAETNHRVGALLAHFPGVAVVERLQSEGVTFLRNRCAMQLAGLLSVALICGLFTGITMALGFLNNNKLSWLPSILVLMTGLGFTHLVSTGLHSSHDHKKQAQLPPSTEFMQSTVETAPCGLMDFFNKHKEGPGIDKWVHYFPIYEEHFGRFCQGKGNLSMAEIGVQSGGSLLMWRHAFGKKLKLMLGLDIDNNTKAWEKLGSNIKIEIGNQGDAEFLRSVKTKYPGGFDILLDDGSHLPEHQFTTFVHLWSAIRPGGVLMIEDVHGINPMFKWLMEGHMNENAKMPGLYYPRGRLGPTNDVSRAGGDFLNNFGGKLGVASRIQNEVESVKIYPFIVAITKRRTPLQRLTPVRKGPLISDRPRVETQRTTAFEKRPIAMKSCEYSPAGLRLRAALNLQKLLPQLPPETLEACCSRRRALQQGDLAPDAVERIAVWTAEAQSFMAHQRSVASLQQSSLGEVPAGSSSSSQERA</sequence>
<evidence type="ECO:0000256" key="10">
    <source>
        <dbReference type="ARBA" id="ARBA00022989"/>
    </source>
</evidence>
<dbReference type="PROSITE" id="PS00211">
    <property type="entry name" value="ABC_TRANSPORTER_1"/>
    <property type="match status" value="1"/>
</dbReference>
<feature type="transmembrane region" description="Helical" evidence="16">
    <location>
        <begin position="1982"/>
        <end position="2002"/>
    </location>
</feature>
<keyword evidence="9" id="KW-0067">ATP-binding</keyword>
<evidence type="ECO:0000259" key="18">
    <source>
        <dbReference type="PROSITE" id="PS50929"/>
    </source>
</evidence>
<evidence type="ECO:0000256" key="1">
    <source>
        <dbReference type="ARBA" id="ARBA00004141"/>
    </source>
</evidence>
<reference evidence="20" key="2">
    <citation type="submission" date="2024-04" db="EMBL/GenBank/DDBJ databases">
        <authorList>
            <person name="Chen Y."/>
            <person name="Shah S."/>
            <person name="Dougan E. K."/>
            <person name="Thang M."/>
            <person name="Chan C."/>
        </authorList>
    </citation>
    <scope>NUCLEOTIDE SEQUENCE [LARGE SCALE GENOMIC DNA]</scope>
</reference>
<dbReference type="FunFam" id="3.40.50.300:FF:000240">
    <property type="entry name" value="ABC transporter B family member 20"/>
    <property type="match status" value="1"/>
</dbReference>
<dbReference type="InterPro" id="IPR036259">
    <property type="entry name" value="MFS_trans_sf"/>
</dbReference>
<name>A0A9P1BSB7_9DINO</name>
<comment type="subcellular location">
    <subcellularLocation>
        <location evidence="1">Membrane</location>
        <topology evidence="1">Multi-pass membrane protein</topology>
    </subcellularLocation>
</comment>
<evidence type="ECO:0000256" key="14">
    <source>
        <dbReference type="ARBA" id="ARBA00032909"/>
    </source>
</evidence>
<evidence type="ECO:0000256" key="5">
    <source>
        <dbReference type="ARBA" id="ARBA00022448"/>
    </source>
</evidence>
<feature type="transmembrane region" description="Helical" evidence="16">
    <location>
        <begin position="517"/>
        <end position="535"/>
    </location>
</feature>
<keyword evidence="11 16" id="KW-0472">Membrane</keyword>
<dbReference type="Gene3D" id="3.40.50.300">
    <property type="entry name" value="P-loop containing nucleotide triphosphate hydrolases"/>
    <property type="match status" value="2"/>
</dbReference>
<dbReference type="Proteomes" id="UP001152797">
    <property type="component" value="Unassembled WGS sequence"/>
</dbReference>
<dbReference type="GO" id="GO:0090374">
    <property type="term" value="P:oligopeptide export from mitochondrion"/>
    <property type="evidence" value="ECO:0007669"/>
    <property type="project" value="TreeGrafter"/>
</dbReference>
<dbReference type="SMART" id="SM00382">
    <property type="entry name" value="AAA"/>
    <property type="match status" value="2"/>
</dbReference>
<proteinExistence type="inferred from homology"/>
<dbReference type="InterPro" id="IPR029063">
    <property type="entry name" value="SAM-dependent_MTases_sf"/>
</dbReference>
<feature type="transmembrane region" description="Helical" evidence="16">
    <location>
        <begin position="1664"/>
        <end position="1687"/>
    </location>
</feature>
<dbReference type="InterPro" id="IPR039421">
    <property type="entry name" value="Type_1_exporter"/>
</dbReference>
<feature type="transmembrane region" description="Helical" evidence="16">
    <location>
        <begin position="1165"/>
        <end position="1188"/>
    </location>
</feature>
<evidence type="ECO:0000256" key="7">
    <source>
        <dbReference type="ARBA" id="ARBA00022737"/>
    </source>
</evidence>
<evidence type="ECO:0000256" key="16">
    <source>
        <dbReference type="SAM" id="Phobius"/>
    </source>
</evidence>
<feature type="domain" description="ABC transmembrane type-1" evidence="18">
    <location>
        <begin position="430"/>
        <end position="578"/>
    </location>
</feature>
<gene>
    <name evidence="19" type="ORF">C1SCF055_LOCUS6606</name>
</gene>
<dbReference type="InterPro" id="IPR011527">
    <property type="entry name" value="ABC1_TM_dom"/>
</dbReference>
<dbReference type="SUPFAM" id="SSF53335">
    <property type="entry name" value="S-adenosyl-L-methionine-dependent methyltransferases"/>
    <property type="match status" value="1"/>
</dbReference>
<dbReference type="InterPro" id="IPR017871">
    <property type="entry name" value="ABC_transporter-like_CS"/>
</dbReference>
<feature type="transmembrane region" description="Helical" evidence="16">
    <location>
        <begin position="1892"/>
        <end position="1914"/>
    </location>
</feature>
<keyword evidence="12" id="KW-0325">Glycoprotein</keyword>
<keyword evidence="8" id="KW-0547">Nucleotide-binding</keyword>
<keyword evidence="10 16" id="KW-1133">Transmembrane helix</keyword>
<evidence type="ECO:0000256" key="9">
    <source>
        <dbReference type="ARBA" id="ARBA00022840"/>
    </source>
</evidence>
<feature type="transmembrane region" description="Helical" evidence="16">
    <location>
        <begin position="1599"/>
        <end position="1620"/>
    </location>
</feature>
<feature type="transmembrane region" description="Helical" evidence="16">
    <location>
        <begin position="1935"/>
        <end position="1962"/>
    </location>
</feature>
<dbReference type="InterPro" id="IPR026872">
    <property type="entry name" value="FTB"/>
</dbReference>
<dbReference type="Pfam" id="PF00664">
    <property type="entry name" value="ABC_membrane"/>
    <property type="match status" value="2"/>
</dbReference>